<dbReference type="Gene3D" id="3.20.20.70">
    <property type="entry name" value="Aldolase class I"/>
    <property type="match status" value="1"/>
</dbReference>
<feature type="active site" description="Schiff-base intermediate with substrate" evidence="4">
    <location>
        <position position="169"/>
    </location>
</feature>
<dbReference type="PANTHER" id="PTHR42849:SF1">
    <property type="entry name" value="N-ACETYLNEURAMINATE LYASE"/>
    <property type="match status" value="1"/>
</dbReference>
<evidence type="ECO:0000256" key="3">
    <source>
        <dbReference type="PIRNR" id="PIRNR001365"/>
    </source>
</evidence>
<evidence type="ECO:0000313" key="6">
    <source>
        <dbReference type="EMBL" id="NOU96155.1"/>
    </source>
</evidence>
<evidence type="ECO:0000313" key="7">
    <source>
        <dbReference type="Proteomes" id="UP000641588"/>
    </source>
</evidence>
<dbReference type="InterPro" id="IPR013785">
    <property type="entry name" value="Aldolase_TIM"/>
</dbReference>
<gene>
    <name evidence="6" type="ORF">GC093_23435</name>
</gene>
<organism evidence="6 7">
    <name type="scientific">Paenibacillus foliorum</name>
    <dbReference type="NCBI Taxonomy" id="2654974"/>
    <lineage>
        <taxon>Bacteria</taxon>
        <taxon>Bacillati</taxon>
        <taxon>Bacillota</taxon>
        <taxon>Bacilli</taxon>
        <taxon>Bacillales</taxon>
        <taxon>Paenibacillaceae</taxon>
        <taxon>Paenibacillus</taxon>
    </lineage>
</organism>
<name>A0A972GU02_9BACL</name>
<feature type="binding site" evidence="5">
    <location>
        <position position="53"/>
    </location>
    <ligand>
        <name>pyruvate</name>
        <dbReference type="ChEBI" id="CHEBI:15361"/>
    </ligand>
</feature>
<dbReference type="PRINTS" id="PR00146">
    <property type="entry name" value="DHPICSNTHASE"/>
</dbReference>
<keyword evidence="7" id="KW-1185">Reference proteome</keyword>
<accession>A0A972GU02</accession>
<protein>
    <submittedName>
        <fullName evidence="6">N-acetylneuraminate lyase</fullName>
    </submittedName>
</protein>
<dbReference type="RefSeq" id="WP_171654370.1">
    <property type="nucleotide sequence ID" value="NZ_WHOD01000087.1"/>
</dbReference>
<dbReference type="SMART" id="SM01130">
    <property type="entry name" value="DHDPS"/>
    <property type="match status" value="1"/>
</dbReference>
<sequence length="307" mass="33343">MITKNELSKFKGIHVAISSCYDQAGEISTEAVKRLTRFLIGHGINGIYVGGSTGEGLLQSVDERKRVLEAAIEESRGEIAVIAHIGAINTRDSVELAVHAERAGADALSAVPPFYYRHSEKAVGMHWSAILDSTELPFIIYHIPSTTGFSLTTGLLREMITDSKVIGIKISSGSTFELERFKAVGGDEFLMFNGPDEQYLAGRIMGADAGIGGTYGVMPELFVQLEQLFAAGRLVEARQLQIAINDIISDLLSLPIHSALKELLRFRGVECGSVRAPMEEITQSQLPIVADIHAKILRAIEAYATKD</sequence>
<dbReference type="Pfam" id="PF00701">
    <property type="entry name" value="DHDPS"/>
    <property type="match status" value="1"/>
</dbReference>
<dbReference type="Proteomes" id="UP000641588">
    <property type="component" value="Unassembled WGS sequence"/>
</dbReference>
<dbReference type="GO" id="GO:0019262">
    <property type="term" value="P:N-acetylneuraminate catabolic process"/>
    <property type="evidence" value="ECO:0007669"/>
    <property type="project" value="TreeGrafter"/>
</dbReference>
<evidence type="ECO:0000256" key="4">
    <source>
        <dbReference type="PIRSR" id="PIRSR001365-1"/>
    </source>
</evidence>
<feature type="active site" description="Proton donor/acceptor" evidence="4">
    <location>
        <position position="141"/>
    </location>
</feature>
<dbReference type="PANTHER" id="PTHR42849">
    <property type="entry name" value="N-ACETYLNEURAMINATE LYASE"/>
    <property type="match status" value="1"/>
</dbReference>
<dbReference type="PIRSF" id="PIRSF001365">
    <property type="entry name" value="DHDPS"/>
    <property type="match status" value="1"/>
</dbReference>
<comment type="caution">
    <text evidence="6">The sequence shown here is derived from an EMBL/GenBank/DDBJ whole genome shotgun (WGS) entry which is preliminary data.</text>
</comment>
<dbReference type="EMBL" id="WHOD01000087">
    <property type="protein sequence ID" value="NOU96155.1"/>
    <property type="molecule type" value="Genomic_DNA"/>
</dbReference>
<dbReference type="GO" id="GO:0005829">
    <property type="term" value="C:cytosol"/>
    <property type="evidence" value="ECO:0007669"/>
    <property type="project" value="TreeGrafter"/>
</dbReference>
<dbReference type="InterPro" id="IPR002220">
    <property type="entry name" value="DapA-like"/>
</dbReference>
<dbReference type="SUPFAM" id="SSF51569">
    <property type="entry name" value="Aldolase"/>
    <property type="match status" value="1"/>
</dbReference>
<reference evidence="6" key="1">
    <citation type="submission" date="2019-10" db="EMBL/GenBank/DDBJ databases">
        <title>Description of Paenibacillus glebae sp. nov.</title>
        <authorList>
            <person name="Carlier A."/>
            <person name="Qi S."/>
        </authorList>
    </citation>
    <scope>NUCLEOTIDE SEQUENCE</scope>
    <source>
        <strain evidence="6">LMG 31456</strain>
    </source>
</reference>
<dbReference type="GO" id="GO:0008747">
    <property type="term" value="F:N-acetylneuraminate lyase activity"/>
    <property type="evidence" value="ECO:0007669"/>
    <property type="project" value="TreeGrafter"/>
</dbReference>
<evidence type="ECO:0000256" key="1">
    <source>
        <dbReference type="ARBA" id="ARBA00023239"/>
    </source>
</evidence>
<evidence type="ECO:0000256" key="5">
    <source>
        <dbReference type="PIRSR" id="PIRSR001365-2"/>
    </source>
</evidence>
<keyword evidence="2" id="KW-0704">Schiff base</keyword>
<dbReference type="AlphaFoldDB" id="A0A972GU02"/>
<feature type="binding site" evidence="5">
    <location>
        <position position="211"/>
    </location>
    <ligand>
        <name>pyruvate</name>
        <dbReference type="ChEBI" id="CHEBI:15361"/>
    </ligand>
</feature>
<keyword evidence="1 3" id="KW-0456">Lyase</keyword>
<evidence type="ECO:0000256" key="2">
    <source>
        <dbReference type="ARBA" id="ARBA00023270"/>
    </source>
</evidence>
<dbReference type="PROSITE" id="PS00665">
    <property type="entry name" value="DHDPS_1"/>
    <property type="match status" value="1"/>
</dbReference>
<proteinExistence type="inferred from homology"/>
<comment type="similarity">
    <text evidence="3">Belongs to the DapA family.</text>
</comment>
<dbReference type="InterPro" id="IPR020624">
    <property type="entry name" value="Schiff_base-form_aldolases_CS"/>
</dbReference>